<dbReference type="Gene3D" id="3.20.20.150">
    <property type="entry name" value="Divalent-metal-dependent TIM barrel enzymes"/>
    <property type="match status" value="1"/>
</dbReference>
<dbReference type="PANTHER" id="PTHR12110:SF48">
    <property type="entry name" value="BLL3656 PROTEIN"/>
    <property type="match status" value="1"/>
</dbReference>
<keyword evidence="3" id="KW-1185">Reference proteome</keyword>
<dbReference type="Proteomes" id="UP000305267">
    <property type="component" value="Unassembled WGS sequence"/>
</dbReference>
<dbReference type="SUPFAM" id="SSF51658">
    <property type="entry name" value="Xylose isomerase-like"/>
    <property type="match status" value="1"/>
</dbReference>
<dbReference type="Pfam" id="PF01261">
    <property type="entry name" value="AP_endonuc_2"/>
    <property type="match status" value="1"/>
</dbReference>
<organism evidence="2 3">
    <name type="scientific">Methylobacterium terricola</name>
    <dbReference type="NCBI Taxonomy" id="2583531"/>
    <lineage>
        <taxon>Bacteria</taxon>
        <taxon>Pseudomonadati</taxon>
        <taxon>Pseudomonadota</taxon>
        <taxon>Alphaproteobacteria</taxon>
        <taxon>Hyphomicrobiales</taxon>
        <taxon>Methylobacteriaceae</taxon>
        <taxon>Methylobacterium</taxon>
    </lineage>
</organism>
<keyword evidence="2" id="KW-0413">Isomerase</keyword>
<protein>
    <submittedName>
        <fullName evidence="2">Sugar phosphate isomerase/epimerase</fullName>
    </submittedName>
</protein>
<feature type="domain" description="Xylose isomerase-like TIM barrel" evidence="1">
    <location>
        <begin position="30"/>
        <end position="268"/>
    </location>
</feature>
<accession>A0A5C4L5A3</accession>
<dbReference type="EMBL" id="VDDA01000061">
    <property type="protein sequence ID" value="TNC05455.1"/>
    <property type="molecule type" value="Genomic_DNA"/>
</dbReference>
<evidence type="ECO:0000259" key="1">
    <source>
        <dbReference type="Pfam" id="PF01261"/>
    </source>
</evidence>
<dbReference type="GO" id="GO:0016853">
    <property type="term" value="F:isomerase activity"/>
    <property type="evidence" value="ECO:0007669"/>
    <property type="project" value="UniProtKB-KW"/>
</dbReference>
<dbReference type="InterPro" id="IPR036237">
    <property type="entry name" value="Xyl_isomerase-like_sf"/>
</dbReference>
<dbReference type="RefSeq" id="WP_139040737.1">
    <property type="nucleotide sequence ID" value="NZ_VDDA01000061.1"/>
</dbReference>
<name>A0A5C4L5A3_9HYPH</name>
<dbReference type="OrthoDB" id="9072761at2"/>
<evidence type="ECO:0000313" key="2">
    <source>
        <dbReference type="EMBL" id="TNC05455.1"/>
    </source>
</evidence>
<dbReference type="InterPro" id="IPR050312">
    <property type="entry name" value="IolE/XylAMocC-like"/>
</dbReference>
<reference evidence="2 3" key="1">
    <citation type="submission" date="2019-06" db="EMBL/GenBank/DDBJ databases">
        <title>Genome of Methylobacterium sp. 17Sr1-39.</title>
        <authorList>
            <person name="Seo T."/>
        </authorList>
    </citation>
    <scope>NUCLEOTIDE SEQUENCE [LARGE SCALE GENOMIC DNA]</scope>
    <source>
        <strain evidence="2 3">17Sr1-39</strain>
    </source>
</reference>
<comment type="caution">
    <text evidence="2">The sequence shown here is derived from an EMBL/GenBank/DDBJ whole genome shotgun (WGS) entry which is preliminary data.</text>
</comment>
<evidence type="ECO:0000313" key="3">
    <source>
        <dbReference type="Proteomes" id="UP000305267"/>
    </source>
</evidence>
<dbReference type="AlphaFoldDB" id="A0A5C4L5A3"/>
<sequence>MPARPPASSSDRPLGLAHFTCIAVPPLELVRLAARTGYAAVGLRLHPAFPGAPVYDLAHGSPAFRAVREALRQEGLRVHDIEFVTIGEDFVPASLAGILEAAAGLGAERLSVCGDDPDRARLVAHFAELCDLAAGFGMGVDLECMAWRRVASLPDAVRVVEAAGRPNGGVLVDALHLARTGGTVADLRAVPPALIRSAQLCDAGAEAPRSMDAVIQEARGGRLPPGEGVLPLRALLAALPGTAALSVEVPLTGPTSPEAHARANAEAARRVMAAGDPVSGPG</sequence>
<proteinExistence type="predicted"/>
<gene>
    <name evidence="2" type="ORF">FF100_35695</name>
</gene>
<dbReference type="PANTHER" id="PTHR12110">
    <property type="entry name" value="HYDROXYPYRUVATE ISOMERASE"/>
    <property type="match status" value="1"/>
</dbReference>
<dbReference type="InterPro" id="IPR013022">
    <property type="entry name" value="Xyl_isomerase-like_TIM-brl"/>
</dbReference>